<feature type="compositionally biased region" description="Polar residues" evidence="7">
    <location>
        <begin position="25"/>
        <end position="35"/>
    </location>
</feature>
<evidence type="ECO:0000313" key="11">
    <source>
        <dbReference type="EMBL" id="KAA9377033.1"/>
    </source>
</evidence>
<evidence type="ECO:0000256" key="7">
    <source>
        <dbReference type="SAM" id="MobiDB-lite"/>
    </source>
</evidence>
<feature type="transmembrane region" description="Helical" evidence="8">
    <location>
        <begin position="524"/>
        <end position="545"/>
    </location>
</feature>
<evidence type="ECO:0000256" key="9">
    <source>
        <dbReference type="SAM" id="SignalP"/>
    </source>
</evidence>
<keyword evidence="8" id="KW-0812">Transmembrane</keyword>
<keyword evidence="8" id="KW-1133">Transmembrane helix</keyword>
<feature type="domain" description="Peptidase M48" evidence="10">
    <location>
        <begin position="441"/>
        <end position="596"/>
    </location>
</feature>
<evidence type="ECO:0000259" key="10">
    <source>
        <dbReference type="Pfam" id="PF01435"/>
    </source>
</evidence>
<evidence type="ECO:0000256" key="4">
    <source>
        <dbReference type="ARBA" id="ARBA00022801"/>
    </source>
</evidence>
<evidence type="ECO:0000256" key="1">
    <source>
        <dbReference type="ARBA" id="ARBA00001947"/>
    </source>
</evidence>
<dbReference type="Proteomes" id="UP000327011">
    <property type="component" value="Unassembled WGS sequence"/>
</dbReference>
<feature type="region of interest" description="Disordered" evidence="7">
    <location>
        <begin position="25"/>
        <end position="56"/>
    </location>
</feature>
<keyword evidence="6 11" id="KW-0482">Metalloprotease</keyword>
<evidence type="ECO:0000313" key="12">
    <source>
        <dbReference type="Proteomes" id="UP000327011"/>
    </source>
</evidence>
<keyword evidence="8" id="KW-0472">Membrane</keyword>
<evidence type="ECO:0000256" key="2">
    <source>
        <dbReference type="ARBA" id="ARBA00022670"/>
    </source>
</evidence>
<comment type="caution">
    <text evidence="11">The sequence shown here is derived from an EMBL/GenBank/DDBJ whole genome shotgun (WGS) entry which is preliminary data.</text>
</comment>
<comment type="cofactor">
    <cofactor evidence="1">
        <name>Zn(2+)</name>
        <dbReference type="ChEBI" id="CHEBI:29105"/>
    </cofactor>
</comment>
<dbReference type="GO" id="GO:0004222">
    <property type="term" value="F:metalloendopeptidase activity"/>
    <property type="evidence" value="ECO:0007669"/>
    <property type="project" value="InterPro"/>
</dbReference>
<keyword evidence="3" id="KW-0479">Metal-binding</keyword>
<evidence type="ECO:0000256" key="3">
    <source>
        <dbReference type="ARBA" id="ARBA00022723"/>
    </source>
</evidence>
<feature type="region of interest" description="Disordered" evidence="7">
    <location>
        <begin position="209"/>
        <end position="230"/>
    </location>
</feature>
<feature type="compositionally biased region" description="Pro residues" evidence="7">
    <location>
        <begin position="212"/>
        <end position="222"/>
    </location>
</feature>
<feature type="transmembrane region" description="Helical" evidence="8">
    <location>
        <begin position="660"/>
        <end position="677"/>
    </location>
</feature>
<reference evidence="11 12" key="1">
    <citation type="submission" date="2019-09" db="EMBL/GenBank/DDBJ databases">
        <title>Screening of Novel Bioactive Compounds from Soil-Associated.</title>
        <authorList>
            <person name="Gong X."/>
        </authorList>
    </citation>
    <scope>NUCLEOTIDE SEQUENCE [LARGE SCALE GENOMIC DNA]</scope>
    <source>
        <strain evidence="11 12">Gxj-6</strain>
    </source>
</reference>
<sequence length="892" mass="93831">MMRKTCLVLLSPSMTIVSPLATWSGSPAESISSRVAGSREPRKVLGGHDPTRRGPCGGSGVDAAIYAPWIHHGIRVFRFIAQIPRKGWIVPKKQCHDLSASPRSRGGPVDTVAFWSKRLAEHLVPAEAASAGRVGEAYVAGGRRRRDLLRASAAEPGGFGGGGAGELPIILDALRVVSGDLLGLLASHPLVNLLMLLALRSGRPAAGFGVPPRVPQPGPASAPGPTSVSDPAPVLDQAIAGLRNRLLAQGVAGDRAESLTYDTLKLVFQQDREPAEIEAFLRALSGSPPAGPPAGPATTRALARSGGGASDWLLPPWLWFYFLGVLAPGVPGALDGLRQDADGMTVLVGSLLTNVQRGAMALLTATGALEFLPTLLLLTGIAGVLFPGARGRWAERRHRLRPSDDPAIEAMTAFVRSHAPAAGIRLGERHDRLARVYPVGWREARVAVYPPLVSLWSRDREAAQAVLLHEVAHLRQGDHLIVGLAGPFAWVVRMWGVALAVLTPVSAVYLVAGGVGGSSLLTAVLKVVAALPITLILPVAGLWAAELSADRYAMSAVGPAALARALGPARPRAHAVRRALALLSHPPLRLRLWAARLWPGGTAALAALWPLAVVVRIAAIVVFELVALNLTGFSFGESARTVIGWLPEQLSSARTQLTEVTALLVAWPLIAPLWLRVWTPVRASRQRFAPYLVSALVPGLLATGGLGAGPPKEIGSGPAGPLPTATTTAVGAAVVTATAPQATAERTGLVDDRPWAGQELPVDLRVQAYRKLEQHGDDPEWRSVAAGWLGAGVWRAERDGRLAFSDLARRPGLRPAEGAWLRTGDTVTFWLPVERDAAGETMTMEINGTIDLSGGQAVMDALWARKLDGSAADLGSFTALELTAVLDVSTAP</sequence>
<dbReference type="Pfam" id="PF01435">
    <property type="entry name" value="Peptidase_M48"/>
    <property type="match status" value="1"/>
</dbReference>
<dbReference type="EMBL" id="VYTZ01000007">
    <property type="protein sequence ID" value="KAA9377033.1"/>
    <property type="molecule type" value="Genomic_DNA"/>
</dbReference>
<dbReference type="InterPro" id="IPR001915">
    <property type="entry name" value="Peptidase_M48"/>
</dbReference>
<feature type="transmembrane region" description="Helical" evidence="8">
    <location>
        <begin position="597"/>
        <end position="623"/>
    </location>
</feature>
<protein>
    <submittedName>
        <fullName evidence="11">M48 family metalloprotease</fullName>
    </submittedName>
</protein>
<feature type="transmembrane region" description="Helical" evidence="8">
    <location>
        <begin position="371"/>
        <end position="389"/>
    </location>
</feature>
<dbReference type="AlphaFoldDB" id="A0A5J5K132"/>
<feature type="chain" id="PRO_5023896257" evidence="9">
    <location>
        <begin position="22"/>
        <end position="892"/>
    </location>
</feature>
<name>A0A5J5K132_9ACTN</name>
<organism evidence="11 12">
    <name type="scientific">Microbispora cellulosiformans</name>
    <dbReference type="NCBI Taxonomy" id="2614688"/>
    <lineage>
        <taxon>Bacteria</taxon>
        <taxon>Bacillati</taxon>
        <taxon>Actinomycetota</taxon>
        <taxon>Actinomycetes</taxon>
        <taxon>Streptosporangiales</taxon>
        <taxon>Streptosporangiaceae</taxon>
        <taxon>Microbispora</taxon>
    </lineage>
</organism>
<feature type="transmembrane region" description="Helical" evidence="8">
    <location>
        <begin position="490"/>
        <end position="512"/>
    </location>
</feature>
<accession>A0A5J5K132</accession>
<gene>
    <name evidence="11" type="ORF">F5972_21565</name>
</gene>
<evidence type="ECO:0000256" key="8">
    <source>
        <dbReference type="SAM" id="Phobius"/>
    </source>
</evidence>
<keyword evidence="9" id="KW-0732">Signal</keyword>
<dbReference type="GO" id="GO:0006508">
    <property type="term" value="P:proteolysis"/>
    <property type="evidence" value="ECO:0007669"/>
    <property type="project" value="UniProtKB-KW"/>
</dbReference>
<dbReference type="GO" id="GO:0046872">
    <property type="term" value="F:metal ion binding"/>
    <property type="evidence" value="ECO:0007669"/>
    <property type="project" value="UniProtKB-KW"/>
</dbReference>
<keyword evidence="2 11" id="KW-0645">Protease</keyword>
<evidence type="ECO:0000256" key="5">
    <source>
        <dbReference type="ARBA" id="ARBA00022833"/>
    </source>
</evidence>
<evidence type="ECO:0000256" key="6">
    <source>
        <dbReference type="ARBA" id="ARBA00023049"/>
    </source>
</evidence>
<feature type="transmembrane region" description="Helical" evidence="8">
    <location>
        <begin position="689"/>
        <end position="708"/>
    </location>
</feature>
<feature type="signal peptide" evidence="9">
    <location>
        <begin position="1"/>
        <end position="21"/>
    </location>
</feature>
<keyword evidence="12" id="KW-1185">Reference proteome</keyword>
<keyword evidence="4" id="KW-0378">Hydrolase</keyword>
<proteinExistence type="predicted"/>
<keyword evidence="5" id="KW-0862">Zinc</keyword>